<dbReference type="OrthoDB" id="6088067at2"/>
<dbReference type="AlphaFoldDB" id="A0A0X3TRY9"/>
<dbReference type="STRING" id="1685378.AVO44_12365"/>
<dbReference type="EMBL" id="LQBP01000006">
    <property type="protein sequence ID" value="KUJ78503.1"/>
    <property type="molecule type" value="Genomic_DNA"/>
</dbReference>
<name>A0A0X3TRY9_9RHOB</name>
<evidence type="ECO:0000313" key="2">
    <source>
        <dbReference type="Proteomes" id="UP000053690"/>
    </source>
</evidence>
<proteinExistence type="predicted"/>
<keyword evidence="2" id="KW-1185">Reference proteome</keyword>
<dbReference type="Proteomes" id="UP000053690">
    <property type="component" value="Unassembled WGS sequence"/>
</dbReference>
<dbReference type="RefSeq" id="WP_068337427.1">
    <property type="nucleotide sequence ID" value="NZ_LQBP01000006.1"/>
</dbReference>
<sequence length="173" mass="19162">METKIARKSNRDDARKWAFFLCTILTAFNTGPAIAQDWSALPAQLAEKVEAAQRACSEFENGQFALEFGAVRRVDLDGDLQRDWGLDESGFSCSTAASLYCGTGGCMSHFLIEDRAFSLLNQGWEMANIGPFRVLLADVHGSQCEGINPTPCIVASAWDSEEKVWRSTRAEWE</sequence>
<accession>A0A0X3TRY9</accession>
<protein>
    <submittedName>
        <fullName evidence="1">Uncharacterized protein</fullName>
    </submittedName>
</protein>
<gene>
    <name evidence="1" type="ORF">AVO44_12365</name>
</gene>
<comment type="caution">
    <text evidence="1">The sequence shown here is derived from an EMBL/GenBank/DDBJ whole genome shotgun (WGS) entry which is preliminary data.</text>
</comment>
<reference evidence="2" key="1">
    <citation type="submission" date="2015-12" db="EMBL/GenBank/DDBJ databases">
        <authorList>
            <person name="Zhang G."/>
            <person name="Stingl U."/>
        </authorList>
    </citation>
    <scope>NUCLEOTIDE SEQUENCE [LARGE SCALE GENOMIC DNA]</scope>
    <source>
        <strain evidence="2">ZGT108</strain>
    </source>
</reference>
<organism evidence="1 2">
    <name type="scientific">Ruegeria profundi</name>
    <dbReference type="NCBI Taxonomy" id="1685378"/>
    <lineage>
        <taxon>Bacteria</taxon>
        <taxon>Pseudomonadati</taxon>
        <taxon>Pseudomonadota</taxon>
        <taxon>Alphaproteobacteria</taxon>
        <taxon>Rhodobacterales</taxon>
        <taxon>Roseobacteraceae</taxon>
        <taxon>Ruegeria</taxon>
    </lineage>
</organism>
<evidence type="ECO:0000313" key="1">
    <source>
        <dbReference type="EMBL" id="KUJ78503.1"/>
    </source>
</evidence>